<dbReference type="STRING" id="745531.A0A0C3S9T0"/>
<accession>A0A0C3S9T0</accession>
<evidence type="ECO:0000256" key="4">
    <source>
        <dbReference type="ARBA" id="ARBA00035393"/>
    </source>
</evidence>
<keyword evidence="1 6" id="KW-0378">Hydrolase</keyword>
<dbReference type="OrthoDB" id="416777at2759"/>
<protein>
    <recommendedName>
        <fullName evidence="3 6">Queuosine 5'-phosphate N-glycosylase/hydrolase</fullName>
        <ecNumber evidence="6">3.2.2.-</ecNumber>
    </recommendedName>
    <alternativeName>
        <fullName evidence="4 6">Queuosine-nucleotide N-glycosylase/hydrolase</fullName>
    </alternativeName>
</protein>
<evidence type="ECO:0000256" key="1">
    <source>
        <dbReference type="ARBA" id="ARBA00022801"/>
    </source>
</evidence>
<dbReference type="Proteomes" id="UP000053257">
    <property type="component" value="Unassembled WGS sequence"/>
</dbReference>
<evidence type="ECO:0000256" key="5">
    <source>
        <dbReference type="ARBA" id="ARBA00048204"/>
    </source>
</evidence>
<name>A0A0C3S9T0_PHLG1</name>
<evidence type="ECO:0000256" key="3">
    <source>
        <dbReference type="ARBA" id="ARBA00035306"/>
    </source>
</evidence>
<dbReference type="EC" id="3.2.2.-" evidence="6"/>
<keyword evidence="8" id="KW-1185">Reference proteome</keyword>
<comment type="similarity">
    <text evidence="2 6">Belongs to the QNG1 protein family.</text>
</comment>
<dbReference type="GO" id="GO:0016787">
    <property type="term" value="F:hydrolase activity"/>
    <property type="evidence" value="ECO:0007669"/>
    <property type="project" value="UniProtKB-KW"/>
</dbReference>
<evidence type="ECO:0000313" key="7">
    <source>
        <dbReference type="EMBL" id="KIP08587.1"/>
    </source>
</evidence>
<dbReference type="HOGENOM" id="CLU_036001_2_1_1"/>
<sequence length="411" mass="45989">MTILPASDPGSGSYILPTGPLQKRKHGSNLADPANPVLLSSELAHETTDLVEINDEGVKAAARHIAERLEVEAYTPRTWRSHALHLCPPEPYDPSHQQTQKCFDWLFLIASLNFSFWSEYEGTPDRFGVEWRGGWGSEDRVVHTGYWSLVAAVDRALEEGIPITDPKFYASESRCPDSLIAHVFRAAPHSKESIPLLAERISILRQNGEILCKRFGGSFQIFYESFMRTTNSEGTALQLVKLVADTFPTFQDETVYDGQRFCLWKRAQILVAETWAAFYPPSPADAHPLFPGAHGAAMHQLTMFADYRVPQILHHLGILSYPPALCALLRGHAPLAPGSREEVSIRAASIVAVERMRRAMVRPAGAEEASGVLIDFYLWDLAKKIEIGEERIEGLTTNEMLPAHRTRSIWY</sequence>
<dbReference type="PANTHER" id="PTHR21314:SF0">
    <property type="entry name" value="QUEUOSINE 5'-PHOSPHATE N-GLYCOSYLASE_HYDROLASE"/>
    <property type="match status" value="1"/>
</dbReference>
<dbReference type="PANTHER" id="PTHR21314">
    <property type="entry name" value="QUEUOSINE 5'-PHOSPHATE N-GLYCOSYLASE_HYDROLASE-RELATED"/>
    <property type="match status" value="1"/>
</dbReference>
<comment type="catalytic activity">
    <reaction evidence="5 6">
        <text>queuosine 5'-phosphate + H2O = queuine + D-ribose 5-phosphate</text>
        <dbReference type="Rhea" id="RHEA:75387"/>
        <dbReference type="ChEBI" id="CHEBI:15377"/>
        <dbReference type="ChEBI" id="CHEBI:17433"/>
        <dbReference type="ChEBI" id="CHEBI:78346"/>
        <dbReference type="ChEBI" id="CHEBI:194371"/>
    </reaction>
    <physiologicalReaction direction="left-to-right" evidence="5 6">
        <dbReference type="Rhea" id="RHEA:75388"/>
    </physiologicalReaction>
</comment>
<dbReference type="EMBL" id="KN840477">
    <property type="protein sequence ID" value="KIP08587.1"/>
    <property type="molecule type" value="Genomic_DNA"/>
</dbReference>
<evidence type="ECO:0000313" key="8">
    <source>
        <dbReference type="Proteomes" id="UP000053257"/>
    </source>
</evidence>
<evidence type="ECO:0000256" key="6">
    <source>
        <dbReference type="RuleBase" id="RU365002"/>
    </source>
</evidence>
<proteinExistence type="inferred from homology"/>
<comment type="function">
    <text evidence="6">Catalyzes the hydrolysis of queuosine 5'-phosphate, releasing the nucleobase queuine (q). Is required for salvage of queuine from exogenous queuosine (Q) that is imported and then converted to queuosine 5'-phosphate intracellularly.</text>
</comment>
<gene>
    <name evidence="7" type="ORF">PHLGIDRAFT_104071</name>
</gene>
<dbReference type="Pfam" id="PF10343">
    <property type="entry name" value="Q_salvage"/>
    <property type="match status" value="1"/>
</dbReference>
<reference evidence="7 8" key="1">
    <citation type="journal article" date="2014" name="PLoS Genet.">
        <title>Analysis of the Phlebiopsis gigantea genome, transcriptome and secretome provides insight into its pioneer colonization strategies of wood.</title>
        <authorList>
            <person name="Hori C."/>
            <person name="Ishida T."/>
            <person name="Igarashi K."/>
            <person name="Samejima M."/>
            <person name="Suzuki H."/>
            <person name="Master E."/>
            <person name="Ferreira P."/>
            <person name="Ruiz-Duenas F.J."/>
            <person name="Held B."/>
            <person name="Canessa P."/>
            <person name="Larrondo L.F."/>
            <person name="Schmoll M."/>
            <person name="Druzhinina I.S."/>
            <person name="Kubicek C.P."/>
            <person name="Gaskell J.A."/>
            <person name="Kersten P."/>
            <person name="St John F."/>
            <person name="Glasner J."/>
            <person name="Sabat G."/>
            <person name="Splinter BonDurant S."/>
            <person name="Syed K."/>
            <person name="Yadav J."/>
            <person name="Mgbeahuruike A.C."/>
            <person name="Kovalchuk A."/>
            <person name="Asiegbu F.O."/>
            <person name="Lackner G."/>
            <person name="Hoffmeister D."/>
            <person name="Rencoret J."/>
            <person name="Gutierrez A."/>
            <person name="Sun H."/>
            <person name="Lindquist E."/>
            <person name="Barry K."/>
            <person name="Riley R."/>
            <person name="Grigoriev I.V."/>
            <person name="Henrissat B."/>
            <person name="Kues U."/>
            <person name="Berka R.M."/>
            <person name="Martinez A.T."/>
            <person name="Covert S.F."/>
            <person name="Blanchette R.A."/>
            <person name="Cullen D."/>
        </authorList>
    </citation>
    <scope>NUCLEOTIDE SEQUENCE [LARGE SCALE GENOMIC DNA]</scope>
    <source>
        <strain evidence="7 8">11061_1 CR5-6</strain>
    </source>
</reference>
<dbReference type="InterPro" id="IPR019438">
    <property type="entry name" value="Q_salvage"/>
</dbReference>
<organism evidence="7 8">
    <name type="scientific">Phlebiopsis gigantea (strain 11061_1 CR5-6)</name>
    <name type="common">White-rot fungus</name>
    <name type="synonym">Peniophora gigantea</name>
    <dbReference type="NCBI Taxonomy" id="745531"/>
    <lineage>
        <taxon>Eukaryota</taxon>
        <taxon>Fungi</taxon>
        <taxon>Dikarya</taxon>
        <taxon>Basidiomycota</taxon>
        <taxon>Agaricomycotina</taxon>
        <taxon>Agaricomycetes</taxon>
        <taxon>Polyporales</taxon>
        <taxon>Phanerochaetaceae</taxon>
        <taxon>Phlebiopsis</taxon>
    </lineage>
</organism>
<dbReference type="AlphaFoldDB" id="A0A0C3S9T0"/>
<dbReference type="GO" id="GO:0006400">
    <property type="term" value="P:tRNA modification"/>
    <property type="evidence" value="ECO:0007669"/>
    <property type="project" value="TreeGrafter"/>
</dbReference>
<evidence type="ECO:0000256" key="2">
    <source>
        <dbReference type="ARBA" id="ARBA00035119"/>
    </source>
</evidence>